<reference evidence="2 3" key="1">
    <citation type="submission" date="2024-09" db="EMBL/GenBank/DDBJ databases">
        <title>A chromosome-level genome assembly of Gray's grenadier anchovy, Coilia grayii.</title>
        <authorList>
            <person name="Fu Z."/>
        </authorList>
    </citation>
    <scope>NUCLEOTIDE SEQUENCE [LARGE SCALE GENOMIC DNA]</scope>
    <source>
        <strain evidence="2">G4</strain>
        <tissue evidence="2">Muscle</tissue>
    </source>
</reference>
<organism evidence="2 3">
    <name type="scientific">Coilia grayii</name>
    <name type="common">Gray's grenadier anchovy</name>
    <dbReference type="NCBI Taxonomy" id="363190"/>
    <lineage>
        <taxon>Eukaryota</taxon>
        <taxon>Metazoa</taxon>
        <taxon>Chordata</taxon>
        <taxon>Craniata</taxon>
        <taxon>Vertebrata</taxon>
        <taxon>Euteleostomi</taxon>
        <taxon>Actinopterygii</taxon>
        <taxon>Neopterygii</taxon>
        <taxon>Teleostei</taxon>
        <taxon>Clupei</taxon>
        <taxon>Clupeiformes</taxon>
        <taxon>Clupeoidei</taxon>
        <taxon>Engraulidae</taxon>
        <taxon>Coilinae</taxon>
        <taxon>Coilia</taxon>
    </lineage>
</organism>
<dbReference type="AlphaFoldDB" id="A0ABD1J5T7"/>
<dbReference type="Proteomes" id="UP001591681">
    <property type="component" value="Unassembled WGS sequence"/>
</dbReference>
<dbReference type="EMBL" id="JBHFQA010000019">
    <property type="protein sequence ID" value="KAL2082552.1"/>
    <property type="molecule type" value="Genomic_DNA"/>
</dbReference>
<name>A0ABD1J5T7_9TELE</name>
<evidence type="ECO:0008006" key="4">
    <source>
        <dbReference type="Google" id="ProtNLM"/>
    </source>
</evidence>
<proteinExistence type="predicted"/>
<dbReference type="EMBL" id="JBHFQA010000022">
    <property type="protein sequence ID" value="KAL2079818.1"/>
    <property type="molecule type" value="Genomic_DNA"/>
</dbReference>
<comment type="caution">
    <text evidence="2">The sequence shown here is derived from an EMBL/GenBank/DDBJ whole genome shotgun (WGS) entry which is preliminary data.</text>
</comment>
<evidence type="ECO:0000313" key="1">
    <source>
        <dbReference type="EMBL" id="KAL2079818.1"/>
    </source>
</evidence>
<evidence type="ECO:0000313" key="3">
    <source>
        <dbReference type="Proteomes" id="UP001591681"/>
    </source>
</evidence>
<dbReference type="PANTHER" id="PTHR33053">
    <property type="entry name" value="PROTEIN, PUTATIVE-RELATED"/>
    <property type="match status" value="1"/>
</dbReference>
<evidence type="ECO:0000313" key="2">
    <source>
        <dbReference type="EMBL" id="KAL2082552.1"/>
    </source>
</evidence>
<gene>
    <name evidence="2" type="ORF">ACEWY4_022370</name>
    <name evidence="1" type="ORF">ACEWY4_025562</name>
</gene>
<accession>A0ABD1J5T7</accession>
<keyword evidence="3" id="KW-1185">Reference proteome</keyword>
<protein>
    <recommendedName>
        <fullName evidence="4">Transposase domain-containing protein</fullName>
    </recommendedName>
</protein>
<dbReference type="PANTHER" id="PTHR33053:SF24">
    <property type="entry name" value="TRANSPOSASE DOMAIN-CONTAINING PROTEIN"/>
    <property type="match status" value="1"/>
</dbReference>
<sequence length="673" mass="76752">MSANLYSERTIKRRAKRRAFEVLRDSSIFDDDTQYLHTEHSHAAVEVDVTDNGFETDFDVAVEVGVTNNAPHSKDEYPEWPIASCPVQCDTSSLSDSDSESDSQTDLMEDLRGWAIGNQVPLCHLNGLLGILKKYHPSLPKDARTLIGTPLHYDIELVAGGTMHYIGIETGIRHVSETYPLPDTINIQINIDGLPLFKSSNQQFWPILGMVEEDPRQQPFVIALYLGTHKPNDCNLFLEKFANEFEKLKSEGVDIFGKHINIQISKFVCDASARAFVKNIKAHNAYHGCEKCTQEGTWIANRMTFPEIDTPLRSDLSFSNQDDEHHHKGSSVLSRIGIGMVSQFPLDYMHLVCLGVMRKLIGLWMRGPLPTRLGMQRIHLISAALLSFAVTLPREFSRKGRMLLEVDRWKATEFRTFLLYTGPVALKEHLSDAMYYNFMLLHVAIRILCSPSLCLQYCDFAENLLKTFVGHFQSVYGNYTVYNVHGLTHLADDARRYGVLQNFSCFPFENFLHTIKKMIRSPTQPLQQVVRRLTEKTNSRQGKKRCTDGFYQEHKDGPHPNDLQFTQYRQFINNGTIISLTGGNNYVLYNGDIFVVRNILKGKDDISYLVCSKFLEKSSFFTYPIDSLNLHILFVKQLEQSSTLIPIQPHKLSKVTLLQYMDGFVAYPLLHTD</sequence>